<dbReference type="STRING" id="262004.SAMN04489796_105113"/>
<proteinExistence type="predicted"/>
<keyword evidence="3" id="KW-1185">Reference proteome</keyword>
<dbReference type="Gene3D" id="2.40.128.110">
    <property type="entry name" value="Lipid/polyisoprenoid-binding, YceI-like"/>
    <property type="match status" value="1"/>
</dbReference>
<gene>
    <name evidence="2" type="ORF">SAMN04489796_105113</name>
</gene>
<reference evidence="3" key="1">
    <citation type="submission" date="2016-10" db="EMBL/GenBank/DDBJ databases">
        <authorList>
            <person name="Varghese N."/>
            <person name="Submissions S."/>
        </authorList>
    </citation>
    <scope>NUCLEOTIDE SEQUENCE [LARGE SCALE GENOMIC DNA]</scope>
    <source>
        <strain evidence="3">DSM 15363</strain>
    </source>
</reference>
<dbReference type="EMBL" id="FNCZ01000005">
    <property type="protein sequence ID" value="SDH90050.1"/>
    <property type="molecule type" value="Genomic_DNA"/>
</dbReference>
<feature type="domain" description="Lipid/polyisoprenoid-binding YceI-like" evidence="1">
    <location>
        <begin position="105"/>
        <end position="205"/>
    </location>
</feature>
<dbReference type="OrthoDB" id="1121590at2"/>
<accession>A0A1G8G6Y4</accession>
<dbReference type="InterPro" id="IPR007372">
    <property type="entry name" value="Lipid/polyisoprenoid-bd_YceI"/>
</dbReference>
<dbReference type="SUPFAM" id="SSF101874">
    <property type="entry name" value="YceI-like"/>
    <property type="match status" value="1"/>
</dbReference>
<organism evidence="2 3">
    <name type="scientific">Winogradskyella thalassocola</name>
    <dbReference type="NCBI Taxonomy" id="262004"/>
    <lineage>
        <taxon>Bacteria</taxon>
        <taxon>Pseudomonadati</taxon>
        <taxon>Bacteroidota</taxon>
        <taxon>Flavobacteriia</taxon>
        <taxon>Flavobacteriales</taxon>
        <taxon>Flavobacteriaceae</taxon>
        <taxon>Winogradskyella</taxon>
    </lineage>
</organism>
<dbReference type="Proteomes" id="UP000199492">
    <property type="component" value="Unassembled WGS sequence"/>
</dbReference>
<protein>
    <submittedName>
        <fullName evidence="2">YceI-like domain-containing protein</fullName>
    </submittedName>
</protein>
<sequence length="209" mass="23577">MKVLFFLFLIMVKTLSFFILVFLGSTCSTFFGVEAIEFKESTVVLSSESYLKIKGKTNVSTFECQFDMTTISEAISISYKDYDKRIKFNDTKLTLPNIEFNCGGKAINKDFNKLLNTEEYPEIVLKLKEISKVKPNDDSTTAIIEITISNIVRTYTVPISITKNSDLHVSGVMPLDINDFSLTAPTKMLGMVKVSPKIEIQFSLKIKES</sequence>
<dbReference type="InterPro" id="IPR036761">
    <property type="entry name" value="TTHA0802/YceI-like_sf"/>
</dbReference>
<name>A0A1G8G6Y4_9FLAO</name>
<dbReference type="AlphaFoldDB" id="A0A1G8G6Y4"/>
<evidence type="ECO:0000313" key="2">
    <source>
        <dbReference type="EMBL" id="SDH90050.1"/>
    </source>
</evidence>
<evidence type="ECO:0000313" key="3">
    <source>
        <dbReference type="Proteomes" id="UP000199492"/>
    </source>
</evidence>
<dbReference type="Pfam" id="PF04264">
    <property type="entry name" value="YceI"/>
    <property type="match status" value="1"/>
</dbReference>
<evidence type="ECO:0000259" key="1">
    <source>
        <dbReference type="Pfam" id="PF04264"/>
    </source>
</evidence>